<keyword evidence="1" id="KW-0175">Coiled coil</keyword>
<gene>
    <name evidence="5" type="ORF">HGG82_16560</name>
</gene>
<feature type="domain" description="Transposase TnpC homeodomain" evidence="3">
    <location>
        <begin position="77"/>
        <end position="147"/>
    </location>
</feature>
<evidence type="ECO:0000259" key="2">
    <source>
        <dbReference type="Pfam" id="PF03050"/>
    </source>
</evidence>
<dbReference type="InterPro" id="IPR024463">
    <property type="entry name" value="Transposase_TnpC_homeodom"/>
</dbReference>
<dbReference type="InterPro" id="IPR004291">
    <property type="entry name" value="Transposase_IS66_central"/>
</dbReference>
<evidence type="ECO:0000259" key="4">
    <source>
        <dbReference type="Pfam" id="PF13817"/>
    </source>
</evidence>
<name>A0A847RDQ2_9GAMM</name>
<organism evidence="5 6">
    <name type="scientific">Marinomonas profundi</name>
    <dbReference type="NCBI Taxonomy" id="2726122"/>
    <lineage>
        <taxon>Bacteria</taxon>
        <taxon>Pseudomonadati</taxon>
        <taxon>Pseudomonadota</taxon>
        <taxon>Gammaproteobacteria</taxon>
        <taxon>Oceanospirillales</taxon>
        <taxon>Oceanospirillaceae</taxon>
        <taxon>Marinomonas</taxon>
    </lineage>
</organism>
<dbReference type="Pfam" id="PF13817">
    <property type="entry name" value="DDE_Tnp_IS66_C"/>
    <property type="match status" value="1"/>
</dbReference>
<evidence type="ECO:0000256" key="1">
    <source>
        <dbReference type="SAM" id="Coils"/>
    </source>
</evidence>
<feature type="domain" description="Transposase IS66 C-terminal" evidence="4">
    <location>
        <begin position="510"/>
        <end position="548"/>
    </location>
</feature>
<dbReference type="Pfam" id="PF03050">
    <property type="entry name" value="DDE_Tnp_IS66"/>
    <property type="match status" value="1"/>
</dbReference>
<dbReference type="Pfam" id="PF13007">
    <property type="entry name" value="LZ_Tnp_IS66"/>
    <property type="match status" value="1"/>
</dbReference>
<evidence type="ECO:0000313" key="5">
    <source>
        <dbReference type="EMBL" id="NLQ19204.1"/>
    </source>
</evidence>
<reference evidence="5 6" key="1">
    <citation type="submission" date="2020-04" db="EMBL/GenBank/DDBJ databases">
        <title>Marinomonas sp. M1K-6 isolated from the deep seawater of the Mariana Trench.</title>
        <authorList>
            <person name="Li Y."/>
        </authorList>
    </citation>
    <scope>NUCLEOTIDE SEQUENCE [LARGE SCALE GENOMIC DNA]</scope>
    <source>
        <strain evidence="5 6">M1K-6</strain>
    </source>
</reference>
<dbReference type="EMBL" id="JABAEK010000041">
    <property type="protein sequence ID" value="NLQ19204.1"/>
    <property type="molecule type" value="Genomic_DNA"/>
</dbReference>
<dbReference type="AlphaFoldDB" id="A0A847RDQ2"/>
<evidence type="ECO:0000313" key="6">
    <source>
        <dbReference type="Proteomes" id="UP000586067"/>
    </source>
</evidence>
<dbReference type="PANTHER" id="PTHR33678:SF1">
    <property type="entry name" value="BLL1576 PROTEIN"/>
    <property type="match status" value="1"/>
</dbReference>
<dbReference type="Proteomes" id="UP000586067">
    <property type="component" value="Unassembled WGS sequence"/>
</dbReference>
<dbReference type="PANTHER" id="PTHR33678">
    <property type="entry name" value="BLL1576 PROTEIN"/>
    <property type="match status" value="1"/>
</dbReference>
<proteinExistence type="predicted"/>
<dbReference type="NCBIfam" id="NF033517">
    <property type="entry name" value="transpos_IS66"/>
    <property type="match status" value="1"/>
</dbReference>
<feature type="coiled-coil region" evidence="1">
    <location>
        <begin position="61"/>
        <end position="88"/>
    </location>
</feature>
<dbReference type="InterPro" id="IPR039552">
    <property type="entry name" value="IS66_C"/>
</dbReference>
<evidence type="ECO:0000259" key="3">
    <source>
        <dbReference type="Pfam" id="PF13007"/>
    </source>
</evidence>
<dbReference type="InterPro" id="IPR052344">
    <property type="entry name" value="Transposase-related"/>
</dbReference>
<accession>A0A847RDQ2</accession>
<keyword evidence="6" id="KW-1185">Reference proteome</keyword>
<comment type="caution">
    <text evidence="5">The sequence shown here is derived from an EMBL/GenBank/DDBJ whole genome shotgun (WGS) entry which is preliminary data.</text>
</comment>
<feature type="domain" description="Transposase IS66 central" evidence="2">
    <location>
        <begin position="215"/>
        <end position="503"/>
    </location>
</feature>
<sequence length="554" mass="62949">MKTAPNTHNISVNYATLSQAELLSLLVKKDQDLVQKDQVLAQRDQVLELKNQLLDDHHQVIQHQKALLDERDRKIAQLEELLRLAKAQKFAASSEKSVYQIDLFDEVELEAAIAALIEQLPEDVLPEAVRSRKRQRGFSDKLTRVRVELRLSEEEKAGATSTFFSKVKEELDIIPAQVRVLEYWQEKAVFKTQEDQADHIVVAKRPLHPLGKCAISISALAYIIAGKYADGLPLYRLEKQIERYGGHYDRTSMAHHVILLTDRVQSLLNLAWETQLEAGYLQGDETRIQVLKEDGKTAQSDKWMWVIRGGPPDKPIVRFEYNPSRNGEVPVQLLDGFKGVLQADGYGGYNAVCQKYNLTRIGCWDHVRRKFIEASKGADTKKKNKNSPPTKAEVALSHIRKLYRIETQIKDLSDAEKHRVRQEQSLPALNTFKEWLGNNVDKTPKDQLTYKAIRYALNQWETLTGYCEDGQLHISNVLAENAIRPFAIGRKNWLFADTSQGAKASAAWYSLVETAKANGLEPHAYILHILQHIASADTVEKLEALLPWRVKAAL</sequence>
<protein>
    <submittedName>
        <fullName evidence="5">IS66 family transposase</fullName>
    </submittedName>
</protein>